<evidence type="ECO:0000313" key="2">
    <source>
        <dbReference type="Proteomes" id="UP001145114"/>
    </source>
</evidence>
<dbReference type="Proteomes" id="UP001145114">
    <property type="component" value="Unassembled WGS sequence"/>
</dbReference>
<proteinExistence type="predicted"/>
<protein>
    <submittedName>
        <fullName evidence="1">Uncharacterized protein</fullName>
    </submittedName>
</protein>
<feature type="non-terminal residue" evidence="1">
    <location>
        <position position="149"/>
    </location>
</feature>
<name>A0ACC1HES2_9FUNG</name>
<sequence length="149" mass="14774">MPGGGTSLFGSGSSMAGSGGSLFGSLGSVGAAATTASIGSGNATVNTLASAGSGLFGGSSASKLTTAPATTSSAMTAATGTEGTATPNRRTKFVDLPQQVKDALRQIEVTKKQQILMGEIFAKSTQPLIEKQCGTVGTDITKLRQNLDI</sequence>
<dbReference type="EMBL" id="JAMZIH010006152">
    <property type="protein sequence ID" value="KAJ1674223.1"/>
    <property type="molecule type" value="Genomic_DNA"/>
</dbReference>
<organism evidence="1 2">
    <name type="scientific">Spiromyces aspiralis</name>
    <dbReference type="NCBI Taxonomy" id="68401"/>
    <lineage>
        <taxon>Eukaryota</taxon>
        <taxon>Fungi</taxon>
        <taxon>Fungi incertae sedis</taxon>
        <taxon>Zoopagomycota</taxon>
        <taxon>Kickxellomycotina</taxon>
        <taxon>Kickxellomycetes</taxon>
        <taxon>Kickxellales</taxon>
        <taxon>Kickxellaceae</taxon>
        <taxon>Spiromyces</taxon>
    </lineage>
</organism>
<keyword evidence="2" id="KW-1185">Reference proteome</keyword>
<reference evidence="1" key="1">
    <citation type="submission" date="2022-06" db="EMBL/GenBank/DDBJ databases">
        <title>Phylogenomic reconstructions and comparative analyses of Kickxellomycotina fungi.</title>
        <authorList>
            <person name="Reynolds N.K."/>
            <person name="Stajich J.E."/>
            <person name="Barry K."/>
            <person name="Grigoriev I.V."/>
            <person name="Crous P."/>
            <person name="Smith M.E."/>
        </authorList>
    </citation>
    <scope>NUCLEOTIDE SEQUENCE</scope>
    <source>
        <strain evidence="1">RSA 2271</strain>
    </source>
</reference>
<accession>A0ACC1HES2</accession>
<evidence type="ECO:0000313" key="1">
    <source>
        <dbReference type="EMBL" id="KAJ1674223.1"/>
    </source>
</evidence>
<gene>
    <name evidence="1" type="ORF">EV182_003714</name>
</gene>
<comment type="caution">
    <text evidence="1">The sequence shown here is derived from an EMBL/GenBank/DDBJ whole genome shotgun (WGS) entry which is preliminary data.</text>
</comment>